<evidence type="ECO:0000313" key="3">
    <source>
        <dbReference type="EMBL" id="WIA13589.1"/>
    </source>
</evidence>
<proteinExistence type="predicted"/>
<dbReference type="PRINTS" id="PR00625">
    <property type="entry name" value="JDOMAIN"/>
</dbReference>
<dbReference type="SMART" id="SM00271">
    <property type="entry name" value="DnaJ"/>
    <property type="match status" value="1"/>
</dbReference>
<dbReference type="InterPro" id="IPR001623">
    <property type="entry name" value="DnaJ_domain"/>
</dbReference>
<reference evidence="3 4" key="1">
    <citation type="submission" date="2023-05" db="EMBL/GenBank/DDBJ databases">
        <title>A 100% complete, gapless, phased diploid assembly of the Scenedesmus obliquus UTEX 3031 genome.</title>
        <authorList>
            <person name="Biondi T.C."/>
            <person name="Hanschen E.R."/>
            <person name="Kwon T."/>
            <person name="Eng W."/>
            <person name="Kruse C.P.S."/>
            <person name="Koehler S.I."/>
            <person name="Kunde Y."/>
            <person name="Gleasner C.D."/>
            <person name="You Mak K.T."/>
            <person name="Polle J."/>
            <person name="Hovde B.T."/>
            <person name="Starkenburg S.R."/>
        </authorList>
    </citation>
    <scope>NUCLEOTIDE SEQUENCE [LARGE SCALE GENOMIC DNA]</scope>
    <source>
        <strain evidence="3 4">DOE0152z</strain>
    </source>
</reference>
<accession>A0ABY8TWT1</accession>
<dbReference type="PANTHER" id="PTHR44145:SF3">
    <property type="entry name" value="DNAJ HOMOLOG SUBFAMILY A MEMBER 3, MITOCHONDRIAL"/>
    <property type="match status" value="1"/>
</dbReference>
<dbReference type="Pfam" id="PF00226">
    <property type="entry name" value="DnaJ"/>
    <property type="match status" value="1"/>
</dbReference>
<dbReference type="InterPro" id="IPR051938">
    <property type="entry name" value="Apopto_cytoskel_mod"/>
</dbReference>
<dbReference type="InterPro" id="IPR036869">
    <property type="entry name" value="J_dom_sf"/>
</dbReference>
<dbReference type="Pfam" id="PF01556">
    <property type="entry name" value="DnaJ_C"/>
    <property type="match status" value="1"/>
</dbReference>
<dbReference type="PANTHER" id="PTHR44145">
    <property type="entry name" value="DNAJ HOMOLOG SUBFAMILY A MEMBER 3, MITOCHONDRIAL"/>
    <property type="match status" value="1"/>
</dbReference>
<gene>
    <name evidence="3" type="ORF">OEZ85_007156</name>
</gene>
<dbReference type="PROSITE" id="PS00636">
    <property type="entry name" value="DNAJ_1"/>
    <property type="match status" value="1"/>
</dbReference>
<keyword evidence="1" id="KW-0143">Chaperone</keyword>
<dbReference type="CDD" id="cd10747">
    <property type="entry name" value="DnaJ_C"/>
    <property type="match status" value="1"/>
</dbReference>
<dbReference type="EMBL" id="CP126211">
    <property type="protein sequence ID" value="WIA13589.1"/>
    <property type="molecule type" value="Genomic_DNA"/>
</dbReference>
<evidence type="ECO:0000313" key="4">
    <source>
        <dbReference type="Proteomes" id="UP001244341"/>
    </source>
</evidence>
<name>A0ABY8TWT1_TETOB</name>
<evidence type="ECO:0000256" key="1">
    <source>
        <dbReference type="ARBA" id="ARBA00023186"/>
    </source>
</evidence>
<dbReference type="Gene3D" id="2.60.260.20">
    <property type="entry name" value="Urease metallochaperone UreE, N-terminal domain"/>
    <property type="match status" value="2"/>
</dbReference>
<evidence type="ECO:0000259" key="2">
    <source>
        <dbReference type="PROSITE" id="PS50076"/>
    </source>
</evidence>
<dbReference type="CDD" id="cd06257">
    <property type="entry name" value="DnaJ"/>
    <property type="match status" value="1"/>
</dbReference>
<dbReference type="InterPro" id="IPR002939">
    <property type="entry name" value="DnaJ_C"/>
</dbReference>
<dbReference type="Gene3D" id="1.10.287.110">
    <property type="entry name" value="DnaJ domain"/>
    <property type="match status" value="1"/>
</dbReference>
<dbReference type="SUPFAM" id="SSF46565">
    <property type="entry name" value="Chaperone J-domain"/>
    <property type="match status" value="1"/>
</dbReference>
<dbReference type="SUPFAM" id="SSF49493">
    <property type="entry name" value="HSP40/DnaJ peptide-binding domain"/>
    <property type="match status" value="1"/>
</dbReference>
<keyword evidence="4" id="KW-1185">Reference proteome</keyword>
<dbReference type="PROSITE" id="PS50076">
    <property type="entry name" value="DNAJ_2"/>
    <property type="match status" value="1"/>
</dbReference>
<dbReference type="Proteomes" id="UP001244341">
    <property type="component" value="Chromosome 4b"/>
</dbReference>
<feature type="domain" description="J" evidence="2">
    <location>
        <begin position="87"/>
        <end position="152"/>
    </location>
</feature>
<organism evidence="3 4">
    <name type="scientific">Tetradesmus obliquus</name>
    <name type="common">Green alga</name>
    <name type="synonym">Acutodesmus obliquus</name>
    <dbReference type="NCBI Taxonomy" id="3088"/>
    <lineage>
        <taxon>Eukaryota</taxon>
        <taxon>Viridiplantae</taxon>
        <taxon>Chlorophyta</taxon>
        <taxon>core chlorophytes</taxon>
        <taxon>Chlorophyceae</taxon>
        <taxon>CS clade</taxon>
        <taxon>Sphaeropleales</taxon>
        <taxon>Scenedesmaceae</taxon>
        <taxon>Tetradesmus</taxon>
    </lineage>
</organism>
<protein>
    <recommendedName>
        <fullName evidence="2">J domain-containing protein</fullName>
    </recommendedName>
</protein>
<dbReference type="InterPro" id="IPR008971">
    <property type="entry name" value="HSP40/DnaJ_pept-bd"/>
</dbReference>
<sequence length="384" mass="42035">MRGVQKCANLLGRVLAQTAAGGASLHMARALCCGASVLASHQLPQPWAAQIPCQAAASSGSSRGSSWWGSPFGRSIHTSSASYASKDYYDVLGVRRSANDQDIKKAYYKLAKQYHPDTNKDDPEAAKVFQEVSKAYETLRDPEKRRMYDHLGRDGMDRMEQEGGGPGGASGFGGFAGYGGPFSPQDIFEQFFRNDPGFGSFFSGNMFVESSMRLSFMEAAKGTRKRVDLSRVLGMQIPPVEVDIPAGVDSGQQIQVAAPLVEKQRVNVLFRIEVEPHPQFQRQGLDIIYTTTLRLAEALMGTVLQVPTIDGNVELTVPQLTLNGEVLRMRGKGIADPRGRGRGDQLVNIRVIKPAKLTERQRQLLQEFDEEGQGTSSKAKSWFG</sequence>
<dbReference type="InterPro" id="IPR018253">
    <property type="entry name" value="DnaJ_domain_CS"/>
</dbReference>